<gene>
    <name evidence="2" type="ORF">H8S76_00210</name>
</gene>
<dbReference type="InterPro" id="IPR024207">
    <property type="entry name" value="CotJB_dom"/>
</dbReference>
<feature type="domain" description="Protein CotJB" evidence="1">
    <location>
        <begin position="76"/>
        <end position="145"/>
    </location>
</feature>
<organism evidence="2 3">
    <name type="scientific">Blautia celeris</name>
    <dbReference type="NCBI Taxonomy" id="2763026"/>
    <lineage>
        <taxon>Bacteria</taxon>
        <taxon>Bacillati</taxon>
        <taxon>Bacillota</taxon>
        <taxon>Clostridia</taxon>
        <taxon>Lachnospirales</taxon>
        <taxon>Lachnospiraceae</taxon>
        <taxon>Blautia</taxon>
    </lineage>
</organism>
<proteinExistence type="predicted"/>
<dbReference type="EMBL" id="JACOOU010000001">
    <property type="protein sequence ID" value="MBC5670660.1"/>
    <property type="molecule type" value="Genomic_DNA"/>
</dbReference>
<keyword evidence="3" id="KW-1185">Reference proteome</keyword>
<sequence>MSLFMKGDDDMEQQHLAIASVPMQNWETLYDWDQALATGTIFPGLNKPFFVLEENSFETEFKPDENASPEQQERERLMKEISALSFALDDTVLYLDTHPESAEAMDLRKNLIEQRKGLLKEFDEKFYALTKDCIGCWGEGPMPWEGACI</sequence>
<evidence type="ECO:0000313" key="2">
    <source>
        <dbReference type="EMBL" id="MBC5670660.1"/>
    </source>
</evidence>
<dbReference type="Proteomes" id="UP000654573">
    <property type="component" value="Unassembled WGS sequence"/>
</dbReference>
<reference evidence="2 3" key="1">
    <citation type="submission" date="2020-08" db="EMBL/GenBank/DDBJ databases">
        <title>Genome public.</title>
        <authorList>
            <person name="Liu C."/>
            <person name="Sun Q."/>
        </authorList>
    </citation>
    <scope>NUCLEOTIDE SEQUENCE [LARGE SCALE GENOMIC DNA]</scope>
    <source>
        <strain evidence="2 3">NSJ-34</strain>
    </source>
</reference>
<dbReference type="InterPro" id="IPR020256">
    <property type="entry name" value="Spore_coat_CotJA"/>
</dbReference>
<dbReference type="Pfam" id="PF11007">
    <property type="entry name" value="CotJA"/>
    <property type="match status" value="1"/>
</dbReference>
<evidence type="ECO:0000313" key="3">
    <source>
        <dbReference type="Proteomes" id="UP000654573"/>
    </source>
</evidence>
<keyword evidence="2" id="KW-0167">Capsid protein</keyword>
<protein>
    <submittedName>
        <fullName evidence="2">Spore coat protein CotJB</fullName>
    </submittedName>
</protein>
<accession>A0ABR7F7S9</accession>
<evidence type="ECO:0000259" key="1">
    <source>
        <dbReference type="Pfam" id="PF12652"/>
    </source>
</evidence>
<dbReference type="Pfam" id="PF12652">
    <property type="entry name" value="CotJB"/>
    <property type="match status" value="1"/>
</dbReference>
<comment type="caution">
    <text evidence="2">The sequence shown here is derived from an EMBL/GenBank/DDBJ whole genome shotgun (WGS) entry which is preliminary data.</text>
</comment>
<name>A0ABR7F7S9_9FIRM</name>
<keyword evidence="2" id="KW-0946">Virion</keyword>